<keyword evidence="1" id="KW-1133">Transmembrane helix</keyword>
<dbReference type="EMBL" id="AMGW01000001">
    <property type="protein sequence ID" value="EXJ64939.1"/>
    <property type="molecule type" value="Genomic_DNA"/>
</dbReference>
<evidence type="ECO:0000313" key="2">
    <source>
        <dbReference type="EMBL" id="EXJ64939.1"/>
    </source>
</evidence>
<name>W9X377_9EURO</name>
<dbReference type="AlphaFoldDB" id="W9X377"/>
<dbReference type="GeneID" id="19175891"/>
<evidence type="ECO:0000256" key="1">
    <source>
        <dbReference type="SAM" id="Phobius"/>
    </source>
</evidence>
<dbReference type="VEuPathDB" id="FungiDB:A1O7_01278"/>
<reference evidence="2 3" key="1">
    <citation type="submission" date="2013-03" db="EMBL/GenBank/DDBJ databases">
        <title>The Genome Sequence of Cladophialophora yegresii CBS 114405.</title>
        <authorList>
            <consortium name="The Broad Institute Genomics Platform"/>
            <person name="Cuomo C."/>
            <person name="de Hoog S."/>
            <person name="Gorbushina A."/>
            <person name="Walker B."/>
            <person name="Young S.K."/>
            <person name="Zeng Q."/>
            <person name="Gargeya S."/>
            <person name="Fitzgerald M."/>
            <person name="Haas B."/>
            <person name="Abouelleil A."/>
            <person name="Allen A.W."/>
            <person name="Alvarado L."/>
            <person name="Arachchi H.M."/>
            <person name="Berlin A.M."/>
            <person name="Chapman S.B."/>
            <person name="Gainer-Dewar J."/>
            <person name="Goldberg J."/>
            <person name="Griggs A."/>
            <person name="Gujja S."/>
            <person name="Hansen M."/>
            <person name="Howarth C."/>
            <person name="Imamovic A."/>
            <person name="Ireland A."/>
            <person name="Larimer J."/>
            <person name="McCowan C."/>
            <person name="Murphy C."/>
            <person name="Pearson M."/>
            <person name="Poon T.W."/>
            <person name="Priest M."/>
            <person name="Roberts A."/>
            <person name="Saif S."/>
            <person name="Shea T."/>
            <person name="Sisk P."/>
            <person name="Sykes S."/>
            <person name="Wortman J."/>
            <person name="Nusbaum C."/>
            <person name="Birren B."/>
        </authorList>
    </citation>
    <scope>NUCLEOTIDE SEQUENCE [LARGE SCALE GENOMIC DNA]</scope>
    <source>
        <strain evidence="2 3">CBS 114405</strain>
    </source>
</reference>
<sequence length="60" mass="6779">MSAIRAWRPSAVPASTHHFQFAGFLSTFLIPLGVFMYAVRDPASVAEAKRRAERRRNGFK</sequence>
<feature type="transmembrane region" description="Helical" evidence="1">
    <location>
        <begin position="20"/>
        <end position="39"/>
    </location>
</feature>
<dbReference type="RefSeq" id="XP_007753506.1">
    <property type="nucleotide sequence ID" value="XM_007755316.1"/>
</dbReference>
<gene>
    <name evidence="2" type="ORF">A1O7_01278</name>
</gene>
<protein>
    <submittedName>
        <fullName evidence="2">Uncharacterized protein</fullName>
    </submittedName>
</protein>
<proteinExistence type="predicted"/>
<keyword evidence="3" id="KW-1185">Reference proteome</keyword>
<dbReference type="OrthoDB" id="4149596at2759"/>
<evidence type="ECO:0000313" key="3">
    <source>
        <dbReference type="Proteomes" id="UP000019473"/>
    </source>
</evidence>
<comment type="caution">
    <text evidence="2">The sequence shown here is derived from an EMBL/GenBank/DDBJ whole genome shotgun (WGS) entry which is preliminary data.</text>
</comment>
<dbReference type="Proteomes" id="UP000019473">
    <property type="component" value="Unassembled WGS sequence"/>
</dbReference>
<keyword evidence="1" id="KW-0812">Transmembrane</keyword>
<organism evidence="2 3">
    <name type="scientific">Cladophialophora yegresii CBS 114405</name>
    <dbReference type="NCBI Taxonomy" id="1182544"/>
    <lineage>
        <taxon>Eukaryota</taxon>
        <taxon>Fungi</taxon>
        <taxon>Dikarya</taxon>
        <taxon>Ascomycota</taxon>
        <taxon>Pezizomycotina</taxon>
        <taxon>Eurotiomycetes</taxon>
        <taxon>Chaetothyriomycetidae</taxon>
        <taxon>Chaetothyriales</taxon>
        <taxon>Herpotrichiellaceae</taxon>
        <taxon>Cladophialophora</taxon>
    </lineage>
</organism>
<accession>W9X377</accession>
<keyword evidence="1" id="KW-0472">Membrane</keyword>
<dbReference type="HOGENOM" id="CLU_2941732_0_0_1"/>